<sequence length="64" mass="7264">MEVPGFTLLLQDFCGYCPDFDAEVDTFDCKSLGGAPKATHSIRCRNRRRCARIAENLKVKQQNE</sequence>
<keyword evidence="2" id="KW-1185">Reference proteome</keyword>
<gene>
    <name evidence="1" type="ORF">OCV69_12640</name>
</gene>
<evidence type="ECO:0000313" key="2">
    <source>
        <dbReference type="Proteomes" id="UP001652395"/>
    </source>
</evidence>
<dbReference type="EMBL" id="JAOQJF010000029">
    <property type="protein sequence ID" value="MCU6800767.1"/>
    <property type="molecule type" value="Genomic_DNA"/>
</dbReference>
<dbReference type="Proteomes" id="UP001652395">
    <property type="component" value="Unassembled WGS sequence"/>
</dbReference>
<comment type="caution">
    <text evidence="1">The sequence shown here is derived from an EMBL/GenBank/DDBJ whole genome shotgun (WGS) entry which is preliminary data.</text>
</comment>
<protein>
    <submittedName>
        <fullName evidence="1">Uncharacterized protein</fullName>
    </submittedName>
</protein>
<dbReference type="RefSeq" id="WP_158359512.1">
    <property type="nucleotide sequence ID" value="NZ_JAOQJF010000029.1"/>
</dbReference>
<accession>A0ABT2V1R0</accession>
<name>A0ABT2V1R0_9FIRM</name>
<evidence type="ECO:0000313" key="1">
    <source>
        <dbReference type="EMBL" id="MCU6800767.1"/>
    </source>
</evidence>
<organism evidence="1 2">
    <name type="scientific">Alitiscatomonas aceti</name>
    <dbReference type="NCBI Taxonomy" id="2981724"/>
    <lineage>
        <taxon>Bacteria</taxon>
        <taxon>Bacillati</taxon>
        <taxon>Bacillota</taxon>
        <taxon>Clostridia</taxon>
        <taxon>Lachnospirales</taxon>
        <taxon>Lachnospiraceae</taxon>
        <taxon>Alitiscatomonas</taxon>
    </lineage>
</organism>
<proteinExistence type="predicted"/>
<reference evidence="1 2" key="1">
    <citation type="journal article" date="2021" name="ISME Commun">
        <title>Automated analysis of genomic sequences facilitates high-throughput and comprehensive description of bacteria.</title>
        <authorList>
            <person name="Hitch T.C.A."/>
        </authorList>
    </citation>
    <scope>NUCLEOTIDE SEQUENCE [LARGE SCALE GENOMIC DNA]</scope>
    <source>
        <strain evidence="2">f_CCE</strain>
    </source>
</reference>